<evidence type="ECO:0000313" key="1">
    <source>
        <dbReference type="EMBL" id="CAG8972224.1"/>
    </source>
</evidence>
<sequence length="127" mass="14384">MPMSIEALEAPNITTTNTCNETAETQIFLWPHGTLRPYYVHRSFLDPHPTPGNQNFHHSRLTNAYFEYPLIEEKSLKEDDIQSSNFSENFVVLLIYVAPPPAGLGDIVWNQLFLRSSNSNIIAGHPS</sequence>
<gene>
    <name evidence="1" type="ORF">HYALB_00001622</name>
</gene>
<protein>
    <submittedName>
        <fullName evidence="1">Uncharacterized protein</fullName>
    </submittedName>
</protein>
<reference evidence="1" key="1">
    <citation type="submission" date="2021-07" db="EMBL/GenBank/DDBJ databases">
        <authorList>
            <person name="Durling M."/>
        </authorList>
    </citation>
    <scope>NUCLEOTIDE SEQUENCE</scope>
</reference>
<keyword evidence="2" id="KW-1185">Reference proteome</keyword>
<dbReference type="Proteomes" id="UP000701801">
    <property type="component" value="Unassembled WGS sequence"/>
</dbReference>
<organism evidence="1 2">
    <name type="scientific">Hymenoscyphus albidus</name>
    <dbReference type="NCBI Taxonomy" id="595503"/>
    <lineage>
        <taxon>Eukaryota</taxon>
        <taxon>Fungi</taxon>
        <taxon>Dikarya</taxon>
        <taxon>Ascomycota</taxon>
        <taxon>Pezizomycotina</taxon>
        <taxon>Leotiomycetes</taxon>
        <taxon>Helotiales</taxon>
        <taxon>Helotiaceae</taxon>
        <taxon>Hymenoscyphus</taxon>
    </lineage>
</organism>
<dbReference type="OrthoDB" id="10402228at2759"/>
<dbReference type="AlphaFoldDB" id="A0A9N9Q1Z7"/>
<name>A0A9N9Q1Z7_9HELO</name>
<comment type="caution">
    <text evidence="1">The sequence shown here is derived from an EMBL/GenBank/DDBJ whole genome shotgun (WGS) entry which is preliminary data.</text>
</comment>
<proteinExistence type="predicted"/>
<evidence type="ECO:0000313" key="2">
    <source>
        <dbReference type="Proteomes" id="UP000701801"/>
    </source>
</evidence>
<accession>A0A9N9Q1Z7</accession>
<dbReference type="EMBL" id="CAJVRM010000041">
    <property type="protein sequence ID" value="CAG8972224.1"/>
    <property type="molecule type" value="Genomic_DNA"/>
</dbReference>